<feature type="transmembrane region" description="Helical" evidence="1">
    <location>
        <begin position="74"/>
        <end position="95"/>
    </location>
</feature>
<keyword evidence="1" id="KW-1133">Transmembrane helix</keyword>
<gene>
    <name evidence="2" type="ORF">GCM10011399_05580</name>
</gene>
<feature type="transmembrane region" description="Helical" evidence="1">
    <location>
        <begin position="152"/>
        <end position="172"/>
    </location>
</feature>
<keyword evidence="3" id="KW-1185">Reference proteome</keyword>
<feature type="transmembrane region" description="Helical" evidence="1">
    <location>
        <begin position="401"/>
        <end position="421"/>
    </location>
</feature>
<proteinExistence type="predicted"/>
<feature type="transmembrane region" description="Helical" evidence="1">
    <location>
        <begin position="247"/>
        <end position="265"/>
    </location>
</feature>
<feature type="transmembrane region" description="Helical" evidence="1">
    <location>
        <begin position="370"/>
        <end position="395"/>
    </location>
</feature>
<accession>A0A917EWB2</accession>
<keyword evidence="1" id="KW-0812">Transmembrane</keyword>
<evidence type="ECO:0000256" key="1">
    <source>
        <dbReference type="SAM" id="Phobius"/>
    </source>
</evidence>
<name>A0A917EWB2_9MICO</name>
<protein>
    <submittedName>
        <fullName evidence="2">Uncharacterized protein</fullName>
    </submittedName>
</protein>
<dbReference type="EMBL" id="BMGP01000001">
    <property type="protein sequence ID" value="GGF14607.1"/>
    <property type="molecule type" value="Genomic_DNA"/>
</dbReference>
<evidence type="ECO:0000313" key="2">
    <source>
        <dbReference type="EMBL" id="GGF14607.1"/>
    </source>
</evidence>
<reference evidence="2 3" key="1">
    <citation type="journal article" date="2014" name="Int. J. Syst. Evol. Microbiol.">
        <title>Complete genome sequence of Corynebacterium casei LMG S-19264T (=DSM 44701T), isolated from a smear-ripened cheese.</title>
        <authorList>
            <consortium name="US DOE Joint Genome Institute (JGI-PGF)"/>
            <person name="Walter F."/>
            <person name="Albersmeier A."/>
            <person name="Kalinowski J."/>
            <person name="Ruckert C."/>
        </authorList>
    </citation>
    <scope>NUCLEOTIDE SEQUENCE [LARGE SCALE GENOMIC DNA]</scope>
    <source>
        <strain evidence="2 3">CGMCC 1.12976</strain>
    </source>
</reference>
<feature type="transmembrane region" description="Helical" evidence="1">
    <location>
        <begin position="428"/>
        <end position="444"/>
    </location>
</feature>
<feature type="transmembrane region" description="Helical" evidence="1">
    <location>
        <begin position="215"/>
        <end position="235"/>
    </location>
</feature>
<dbReference type="Proteomes" id="UP000598775">
    <property type="component" value="Unassembled WGS sequence"/>
</dbReference>
<comment type="caution">
    <text evidence="2">The sequence shown here is derived from an EMBL/GenBank/DDBJ whole genome shotgun (WGS) entry which is preliminary data.</text>
</comment>
<evidence type="ECO:0000313" key="3">
    <source>
        <dbReference type="Proteomes" id="UP000598775"/>
    </source>
</evidence>
<organism evidence="2 3">
    <name type="scientific">Subtercola lobariae</name>
    <dbReference type="NCBI Taxonomy" id="1588641"/>
    <lineage>
        <taxon>Bacteria</taxon>
        <taxon>Bacillati</taxon>
        <taxon>Actinomycetota</taxon>
        <taxon>Actinomycetes</taxon>
        <taxon>Micrococcales</taxon>
        <taxon>Microbacteriaceae</taxon>
        <taxon>Subtercola</taxon>
    </lineage>
</organism>
<sequence length="601" mass="64044">MRRWLLEVCAAVGAGLISLAFAILALRISPADLAERWQVSSSDAVLHYMLFTNATQNFSYATNPGLGFPTGFDAFFLAQVDLSSAVVMSLLALVIHNGILLANVFTLLTFVTAAFTGYFFFRALRVRPWVAILFASLFSLAPYHFIRVSYGHAFISNYWAIPVIGILVLMAAGPSTDPFSAWAARATSTRGRVVRRIAPAIILAALVATTSSYYFVFGLIVVAGVWLIGVVSALISRQRVRGLGWQSIPLAALGVFVAVSLFLTSRDFGARYLSYSNGRLIAESELDAGKLITLLLPWTGSGVPKLIAATNKYLANTGAIPTTEEPGSSIIASVGIIALFAVLVVFAASSTKLIGQTWLGRLVADARTRVLASAMLWAFLFYIVTGLGIAVALIIGPQIRTWGRLSIVLILFGLGFMALLLDRVPKRFGARIIVAAALIVLAFFDQIAGVSARVPIGATADTEMKDFVAATDAALPDGCGVAQLPIEGFPDQGPIGNLADYDQALPYLYTTPGHLRFIFGSIYGTYGWDVWKNAVDDPAAFASAVESTGVCAIEVDLDGYSANVDGWKPFVEAATGEANPTPAVTSSSGKLLLFVLPSSSH</sequence>
<keyword evidence="1" id="KW-0472">Membrane</keyword>
<feature type="transmembrane region" description="Helical" evidence="1">
    <location>
        <begin position="330"/>
        <end position="349"/>
    </location>
</feature>
<feature type="transmembrane region" description="Helical" evidence="1">
    <location>
        <begin position="128"/>
        <end position="146"/>
    </location>
</feature>
<feature type="transmembrane region" description="Helical" evidence="1">
    <location>
        <begin position="101"/>
        <end position="121"/>
    </location>
</feature>
<dbReference type="AlphaFoldDB" id="A0A917EWB2"/>